<accession>A0A5C3PZR0</accession>
<reference evidence="1 2" key="1">
    <citation type="journal article" date="2019" name="Nat. Ecol. Evol.">
        <title>Megaphylogeny resolves global patterns of mushroom evolution.</title>
        <authorList>
            <person name="Varga T."/>
            <person name="Krizsan K."/>
            <person name="Foldi C."/>
            <person name="Dima B."/>
            <person name="Sanchez-Garcia M."/>
            <person name="Sanchez-Ramirez S."/>
            <person name="Szollosi G.J."/>
            <person name="Szarkandi J.G."/>
            <person name="Papp V."/>
            <person name="Albert L."/>
            <person name="Andreopoulos W."/>
            <person name="Angelini C."/>
            <person name="Antonin V."/>
            <person name="Barry K.W."/>
            <person name="Bougher N.L."/>
            <person name="Buchanan P."/>
            <person name="Buyck B."/>
            <person name="Bense V."/>
            <person name="Catcheside P."/>
            <person name="Chovatia M."/>
            <person name="Cooper J."/>
            <person name="Damon W."/>
            <person name="Desjardin D."/>
            <person name="Finy P."/>
            <person name="Geml J."/>
            <person name="Haridas S."/>
            <person name="Hughes K."/>
            <person name="Justo A."/>
            <person name="Karasinski D."/>
            <person name="Kautmanova I."/>
            <person name="Kiss B."/>
            <person name="Kocsube S."/>
            <person name="Kotiranta H."/>
            <person name="LaButti K.M."/>
            <person name="Lechner B.E."/>
            <person name="Liimatainen K."/>
            <person name="Lipzen A."/>
            <person name="Lukacs Z."/>
            <person name="Mihaltcheva S."/>
            <person name="Morgado L.N."/>
            <person name="Niskanen T."/>
            <person name="Noordeloos M.E."/>
            <person name="Ohm R.A."/>
            <person name="Ortiz-Santana B."/>
            <person name="Ovrebo C."/>
            <person name="Racz N."/>
            <person name="Riley R."/>
            <person name="Savchenko A."/>
            <person name="Shiryaev A."/>
            <person name="Soop K."/>
            <person name="Spirin V."/>
            <person name="Szebenyi C."/>
            <person name="Tomsovsky M."/>
            <person name="Tulloss R.E."/>
            <person name="Uehling J."/>
            <person name="Grigoriev I.V."/>
            <person name="Vagvolgyi C."/>
            <person name="Papp T."/>
            <person name="Martin F.M."/>
            <person name="Miettinen O."/>
            <person name="Hibbett D.S."/>
            <person name="Nagy L.G."/>
        </authorList>
    </citation>
    <scope>NUCLEOTIDE SEQUENCE [LARGE SCALE GENOMIC DNA]</scope>
    <source>
        <strain evidence="1 2">CBS 309.79</strain>
    </source>
</reference>
<name>A0A5C3PZR0_9AGAR</name>
<organism evidence="1 2">
    <name type="scientific">Pterulicium gracile</name>
    <dbReference type="NCBI Taxonomy" id="1884261"/>
    <lineage>
        <taxon>Eukaryota</taxon>
        <taxon>Fungi</taxon>
        <taxon>Dikarya</taxon>
        <taxon>Basidiomycota</taxon>
        <taxon>Agaricomycotina</taxon>
        <taxon>Agaricomycetes</taxon>
        <taxon>Agaricomycetidae</taxon>
        <taxon>Agaricales</taxon>
        <taxon>Pleurotineae</taxon>
        <taxon>Pterulaceae</taxon>
        <taxon>Pterulicium</taxon>
    </lineage>
</organism>
<dbReference type="AlphaFoldDB" id="A0A5C3PZR0"/>
<proteinExistence type="predicted"/>
<feature type="non-terminal residue" evidence="1">
    <location>
        <position position="189"/>
    </location>
</feature>
<keyword evidence="2" id="KW-1185">Reference proteome</keyword>
<dbReference type="EMBL" id="ML178891">
    <property type="protein sequence ID" value="TFK95334.1"/>
    <property type="molecule type" value="Genomic_DNA"/>
</dbReference>
<dbReference type="Proteomes" id="UP000305067">
    <property type="component" value="Unassembled WGS sequence"/>
</dbReference>
<dbReference type="OrthoDB" id="3257409at2759"/>
<protein>
    <submittedName>
        <fullName evidence="1">Uncharacterized protein</fullName>
    </submittedName>
</protein>
<sequence length="189" mass="21779">RLSPSDIRAIIAHNFRTCVDLGAKTFNKMRRAFPSLQDLDTLHKIQARIAQLSGITPELYPRCPRKECCLIAGSYEAQHECPYCNASIYNKWGKPHAVFEYFPILPRLNAMFRNPETAKLLSQYRAEYKPHANTIEDVFDSLHYRRLRRRPVNVKDEVFSHCFFDQDTDIALGLSADGVCPSKNKKQTC</sequence>
<gene>
    <name evidence="1" type="ORF">BDV98DRAFT_493869</name>
</gene>
<evidence type="ECO:0000313" key="1">
    <source>
        <dbReference type="EMBL" id="TFK95334.1"/>
    </source>
</evidence>
<feature type="non-terminal residue" evidence="1">
    <location>
        <position position="1"/>
    </location>
</feature>
<evidence type="ECO:0000313" key="2">
    <source>
        <dbReference type="Proteomes" id="UP000305067"/>
    </source>
</evidence>